<gene>
    <name evidence="3" type="ORF">DL764_001622</name>
</gene>
<dbReference type="EMBL" id="QJNU01000054">
    <property type="protein sequence ID" value="RYP08825.1"/>
    <property type="molecule type" value="Genomic_DNA"/>
</dbReference>
<evidence type="ECO:0000256" key="1">
    <source>
        <dbReference type="SAM" id="MobiDB-lite"/>
    </source>
</evidence>
<reference evidence="3 4" key="1">
    <citation type="submission" date="2018-06" db="EMBL/GenBank/DDBJ databases">
        <title>Complete Genomes of Monosporascus.</title>
        <authorList>
            <person name="Robinson A.J."/>
            <person name="Natvig D.O."/>
        </authorList>
    </citation>
    <scope>NUCLEOTIDE SEQUENCE [LARGE SCALE GENOMIC DNA]</scope>
    <source>
        <strain evidence="3 4">CBS 110550</strain>
    </source>
</reference>
<dbReference type="AlphaFoldDB" id="A0A4Q4TNN9"/>
<accession>A0A4Q4TNN9</accession>
<dbReference type="Proteomes" id="UP000293360">
    <property type="component" value="Unassembled WGS sequence"/>
</dbReference>
<name>A0A4Q4TNN9_9PEZI</name>
<sequence length="115" mass="12991">MWLSFMHQLAFWLDGLLTLYLPLPADRPAPLNQGLSSPSGRRTLRYRPVHGSGGDRSSKKENTGFDGVRWSFSFGVRFREREVSPVTPVIHAGRESGYLYFGLVGPRTVGRRARK</sequence>
<comment type="caution">
    <text evidence="3">The sequence shown here is derived from an EMBL/GenBank/DDBJ whole genome shotgun (WGS) entry which is preliminary data.</text>
</comment>
<evidence type="ECO:0008006" key="5">
    <source>
        <dbReference type="Google" id="ProtNLM"/>
    </source>
</evidence>
<feature type="region of interest" description="Disordered" evidence="1">
    <location>
        <begin position="31"/>
        <end position="63"/>
    </location>
</feature>
<evidence type="ECO:0000313" key="3">
    <source>
        <dbReference type="EMBL" id="RYP08825.1"/>
    </source>
</evidence>
<keyword evidence="4" id="KW-1185">Reference proteome</keyword>
<feature type="signal peptide" evidence="2">
    <location>
        <begin position="1"/>
        <end position="18"/>
    </location>
</feature>
<protein>
    <recommendedName>
        <fullName evidence="5">Secreted protein</fullName>
    </recommendedName>
</protein>
<keyword evidence="2" id="KW-0732">Signal</keyword>
<evidence type="ECO:0000256" key="2">
    <source>
        <dbReference type="SAM" id="SignalP"/>
    </source>
</evidence>
<evidence type="ECO:0000313" key="4">
    <source>
        <dbReference type="Proteomes" id="UP000293360"/>
    </source>
</evidence>
<proteinExistence type="predicted"/>
<feature type="chain" id="PRO_5020287334" description="Secreted protein" evidence="2">
    <location>
        <begin position="19"/>
        <end position="115"/>
    </location>
</feature>
<organism evidence="3 4">
    <name type="scientific">Monosporascus ibericus</name>
    <dbReference type="NCBI Taxonomy" id="155417"/>
    <lineage>
        <taxon>Eukaryota</taxon>
        <taxon>Fungi</taxon>
        <taxon>Dikarya</taxon>
        <taxon>Ascomycota</taxon>
        <taxon>Pezizomycotina</taxon>
        <taxon>Sordariomycetes</taxon>
        <taxon>Xylariomycetidae</taxon>
        <taxon>Xylariales</taxon>
        <taxon>Xylariales incertae sedis</taxon>
        <taxon>Monosporascus</taxon>
    </lineage>
</organism>